<dbReference type="Pfam" id="PF02378">
    <property type="entry name" value="PTS_EIIC"/>
    <property type="match status" value="1"/>
</dbReference>
<dbReference type="InterPro" id="IPR013013">
    <property type="entry name" value="PTS_EIIC_1"/>
</dbReference>
<evidence type="ECO:0000313" key="15">
    <source>
        <dbReference type="EMBL" id="MEQ2427811.1"/>
    </source>
</evidence>
<evidence type="ECO:0000256" key="12">
    <source>
        <dbReference type="SAM" id="Phobius"/>
    </source>
</evidence>
<feature type="transmembrane region" description="Helical" evidence="12">
    <location>
        <begin position="133"/>
        <end position="155"/>
    </location>
</feature>
<dbReference type="PANTHER" id="PTHR30009:SF24">
    <property type="entry name" value="PTS SYSTEM, IIBC COMPONENT"/>
    <property type="match status" value="1"/>
</dbReference>
<evidence type="ECO:0000256" key="4">
    <source>
        <dbReference type="ARBA" id="ARBA00022597"/>
    </source>
</evidence>
<keyword evidence="9 12" id="KW-1133">Transmembrane helix</keyword>
<proteinExistence type="predicted"/>
<evidence type="ECO:0000256" key="8">
    <source>
        <dbReference type="ARBA" id="ARBA00022777"/>
    </source>
</evidence>
<keyword evidence="4" id="KW-0762">Sugar transport</keyword>
<feature type="transmembrane region" description="Helical" evidence="12">
    <location>
        <begin position="245"/>
        <end position="270"/>
    </location>
</feature>
<dbReference type="InterPro" id="IPR001996">
    <property type="entry name" value="PTS_IIB_1"/>
</dbReference>
<feature type="transmembrane region" description="Helical" evidence="12">
    <location>
        <begin position="339"/>
        <end position="355"/>
    </location>
</feature>
<keyword evidence="10 12" id="KW-0472">Membrane</keyword>
<gene>
    <name evidence="15" type="ORF">WMQ36_22875</name>
</gene>
<dbReference type="EMBL" id="JBBMFM010000128">
    <property type="protein sequence ID" value="MEQ2427811.1"/>
    <property type="molecule type" value="Genomic_DNA"/>
</dbReference>
<feature type="transmembrane region" description="Helical" evidence="12">
    <location>
        <begin position="59"/>
        <end position="82"/>
    </location>
</feature>
<organism evidence="15 16">
    <name type="scientific">Enterocloster hominis</name>
    <name type="common">ex Hitch et al. 2024</name>
    <dbReference type="NCBI Taxonomy" id="1917870"/>
    <lineage>
        <taxon>Bacteria</taxon>
        <taxon>Bacillati</taxon>
        <taxon>Bacillota</taxon>
        <taxon>Clostridia</taxon>
        <taxon>Lachnospirales</taxon>
        <taxon>Lachnospiraceae</taxon>
        <taxon>Enterocloster</taxon>
    </lineage>
</organism>
<feature type="transmembrane region" description="Helical" evidence="12">
    <location>
        <begin position="362"/>
        <end position="386"/>
    </location>
</feature>
<keyword evidence="2" id="KW-0813">Transport</keyword>
<feature type="transmembrane region" description="Helical" evidence="12">
    <location>
        <begin position="176"/>
        <end position="199"/>
    </location>
</feature>
<dbReference type="Pfam" id="PF00367">
    <property type="entry name" value="PTS_EIIB"/>
    <property type="match status" value="1"/>
</dbReference>
<evidence type="ECO:0000256" key="1">
    <source>
        <dbReference type="ARBA" id="ARBA00004651"/>
    </source>
</evidence>
<evidence type="ECO:0000256" key="7">
    <source>
        <dbReference type="ARBA" id="ARBA00022692"/>
    </source>
</evidence>
<feature type="transmembrane region" description="Helical" evidence="12">
    <location>
        <begin position="205"/>
        <end position="224"/>
    </location>
</feature>
<dbReference type="PROSITE" id="PS51098">
    <property type="entry name" value="PTS_EIIB_TYPE_1"/>
    <property type="match status" value="1"/>
</dbReference>
<keyword evidence="16" id="KW-1185">Reference proteome</keyword>
<feature type="domain" description="PTS EIIB type-1" evidence="13">
    <location>
        <begin position="451"/>
        <end position="533"/>
    </location>
</feature>
<reference evidence="15 16" key="1">
    <citation type="submission" date="2024-03" db="EMBL/GenBank/DDBJ databases">
        <title>Human intestinal bacterial collection.</title>
        <authorList>
            <person name="Pauvert C."/>
            <person name="Hitch T.C.A."/>
            <person name="Clavel T."/>
        </authorList>
    </citation>
    <scope>NUCLEOTIDE SEQUENCE [LARGE SCALE GENOMIC DNA]</scope>
    <source>
        <strain evidence="15 16">CLA-SR-H021</strain>
    </source>
</reference>
<sequence length="535" mass="58348">MKGERNKSVMKSFQKIAKAFLIPASLIAAASLVMGLSSFFTNELIIEQIPAFGNFWIQYIAGLVNKAGSIVMSNLPVIYAVTLASALCDGDREYAAFAGLMGYIAFMAGMNVLLNKFPAVSAMYPEKALTTVFGIETVNVGMFGGMLVGIVVAVLHSRLRHVKFPTVLSFFQGSRFIPFASTLVFVAVGQVFPFVWVWFSKGINALAGGISNLGMFGPFVYATVEKLLIPTGLHQIWNAVIRDTAVSGIYTFGSGMVIEGARPAFFQYLVEGMPEGARLVDIVKFLRGGQIPMMMFALPAIALAIYQCADKDKKAAIKPLLIAGAFTAFFSNISEPVEFLFIFAAFPLYVIYSLLNGLSYMLLYAFGSEVGGITSSVIGFILYGPMRPGSQWWWILIVGAIEGLICYFLFKWWIIKFNVKTPGRGEDNEEALAFAAEVGGVRLDAPVKSLQSKAVAIIEGLGGKENIVDLDSCMSRLRVELQDGTKANDALLKSTECSAIVRPGQNTIQVIYGLKVGEIRKAVERELKEEIRKKV</sequence>
<dbReference type="CDD" id="cd00212">
    <property type="entry name" value="PTS_IIB_glc"/>
    <property type="match status" value="1"/>
</dbReference>
<evidence type="ECO:0000256" key="2">
    <source>
        <dbReference type="ARBA" id="ARBA00022448"/>
    </source>
</evidence>
<feature type="transmembrane region" description="Helical" evidence="12">
    <location>
        <begin position="392"/>
        <end position="410"/>
    </location>
</feature>
<dbReference type="InterPro" id="IPR050429">
    <property type="entry name" value="PTS_Glucose_EIICBA"/>
</dbReference>
<evidence type="ECO:0000256" key="11">
    <source>
        <dbReference type="PROSITE-ProRule" id="PRU00421"/>
    </source>
</evidence>
<dbReference type="SUPFAM" id="SSF55604">
    <property type="entry name" value="Glucose permease domain IIB"/>
    <property type="match status" value="1"/>
</dbReference>
<keyword evidence="7 12" id="KW-0812">Transmembrane</keyword>
<dbReference type="Proteomes" id="UP001454086">
    <property type="component" value="Unassembled WGS sequence"/>
</dbReference>
<evidence type="ECO:0000256" key="5">
    <source>
        <dbReference type="ARBA" id="ARBA00022679"/>
    </source>
</evidence>
<dbReference type="PROSITE" id="PS51103">
    <property type="entry name" value="PTS_EIIC_TYPE_1"/>
    <property type="match status" value="1"/>
</dbReference>
<dbReference type="Gene3D" id="3.30.1360.60">
    <property type="entry name" value="Glucose permease domain IIB"/>
    <property type="match status" value="1"/>
</dbReference>
<feature type="transmembrane region" description="Helical" evidence="12">
    <location>
        <begin position="290"/>
        <end position="309"/>
    </location>
</feature>
<comment type="caution">
    <text evidence="15">The sequence shown here is derived from an EMBL/GenBank/DDBJ whole genome shotgun (WGS) entry which is preliminary data.</text>
</comment>
<evidence type="ECO:0000256" key="3">
    <source>
        <dbReference type="ARBA" id="ARBA00022475"/>
    </source>
</evidence>
<comment type="subcellular location">
    <subcellularLocation>
        <location evidence="1">Cell membrane</location>
        <topology evidence="1">Multi-pass membrane protein</topology>
    </subcellularLocation>
</comment>
<feature type="active site" description="Phosphocysteine intermediate; for EIIB activity" evidence="11">
    <location>
        <position position="473"/>
    </location>
</feature>
<evidence type="ECO:0000259" key="14">
    <source>
        <dbReference type="PROSITE" id="PS51103"/>
    </source>
</evidence>
<keyword evidence="6" id="KW-0598">Phosphotransferase system</keyword>
<accession>A0ABV1DBS3</accession>
<dbReference type="NCBIfam" id="TIGR00826">
    <property type="entry name" value="EIIB_glc"/>
    <property type="match status" value="1"/>
</dbReference>
<evidence type="ECO:0000313" key="16">
    <source>
        <dbReference type="Proteomes" id="UP001454086"/>
    </source>
</evidence>
<dbReference type="InterPro" id="IPR003352">
    <property type="entry name" value="PTS_EIIC"/>
</dbReference>
<evidence type="ECO:0000256" key="6">
    <source>
        <dbReference type="ARBA" id="ARBA00022683"/>
    </source>
</evidence>
<name>A0ABV1DBS3_9FIRM</name>
<evidence type="ECO:0000256" key="9">
    <source>
        <dbReference type="ARBA" id="ARBA00022989"/>
    </source>
</evidence>
<dbReference type="RefSeq" id="WP_040379606.1">
    <property type="nucleotide sequence ID" value="NZ_JBBMFM010000128.1"/>
</dbReference>
<feature type="transmembrane region" description="Helical" evidence="12">
    <location>
        <begin position="94"/>
        <end position="113"/>
    </location>
</feature>
<dbReference type="PANTHER" id="PTHR30009">
    <property type="entry name" value="CYTOCHROME C-TYPE SYNTHESIS PROTEIN AND PTS TRANSMEMBRANE COMPONENT"/>
    <property type="match status" value="1"/>
</dbReference>
<keyword evidence="8" id="KW-0418">Kinase</keyword>
<protein>
    <submittedName>
        <fullName evidence="15">PTS transporter subunit EIIC</fullName>
    </submittedName>
</protein>
<dbReference type="InterPro" id="IPR018113">
    <property type="entry name" value="PTrfase_EIIB_Cys"/>
</dbReference>
<dbReference type="InterPro" id="IPR036878">
    <property type="entry name" value="Glu_permease_IIB"/>
</dbReference>
<keyword evidence="5" id="KW-0808">Transferase</keyword>
<evidence type="ECO:0000256" key="10">
    <source>
        <dbReference type="ARBA" id="ARBA00023136"/>
    </source>
</evidence>
<keyword evidence="3" id="KW-1003">Cell membrane</keyword>
<feature type="domain" description="PTS EIIC type-1" evidence="14">
    <location>
        <begin position="7"/>
        <end position="426"/>
    </location>
</feature>
<feature type="transmembrane region" description="Helical" evidence="12">
    <location>
        <begin position="316"/>
        <end position="333"/>
    </location>
</feature>
<evidence type="ECO:0000259" key="13">
    <source>
        <dbReference type="PROSITE" id="PS51098"/>
    </source>
</evidence>